<name>A0AA46W9D5_CAPOC</name>
<dbReference type="SUPFAM" id="SSF51445">
    <property type="entry name" value="(Trans)glycosidases"/>
    <property type="match status" value="1"/>
</dbReference>
<sequence length="372" mass="42241">MKKLVLFLTILGALLSASCSKSNSDEPTPNPNNPIVPTPQPNPNPQPNPQPNPPTPSPSDKKILTGTFIQLFEKGDWSEAQWDNFLGEIKDLGMNTLIVQHIGYINSSSNLTWFDSNNNFTITKIKPTLQRILASAQRKGIEVHIGLLFDESYWQHQTDASWLQTQANYCIAIADDIQRQFGTHPAFKGWYIPHEPEPYAYNTDDKIALFREKFIDRISNRLHQLNNKPVSIAAFWNSALSSPEQLQHFMAELAKSNLEIIMLQDGVGAQHVTLNRLAEYYQAAERGLFQENKNYKGVFWSDLETFASPNGQVPFHPATFDRVKQQLTTAFSIPKVTKVVSFAYFDDMYTQSPNKAQADALREAYKQYIKNK</sequence>
<dbReference type="Pfam" id="PF14488">
    <property type="entry name" value="DUF4434"/>
    <property type="match status" value="1"/>
</dbReference>
<dbReference type="InterPro" id="IPR017853">
    <property type="entry name" value="GH"/>
</dbReference>
<accession>A0AA46W9D5</accession>
<keyword evidence="2" id="KW-0732">Signal</keyword>
<feature type="domain" description="DUF4434" evidence="3">
    <location>
        <begin position="64"/>
        <end position="357"/>
    </location>
</feature>
<evidence type="ECO:0000256" key="1">
    <source>
        <dbReference type="SAM" id="MobiDB-lite"/>
    </source>
</evidence>
<evidence type="ECO:0000313" key="4">
    <source>
        <dbReference type="EMBL" id="UZD40022.1"/>
    </source>
</evidence>
<dbReference type="RefSeq" id="WP_264859975.1">
    <property type="nucleotide sequence ID" value="NZ_CP110230.1"/>
</dbReference>
<dbReference type="Gene3D" id="3.20.20.80">
    <property type="entry name" value="Glycosidases"/>
    <property type="match status" value="1"/>
</dbReference>
<evidence type="ECO:0000256" key="2">
    <source>
        <dbReference type="SAM" id="SignalP"/>
    </source>
</evidence>
<organism evidence="4 5">
    <name type="scientific">Capnocytophaga ochracea</name>
    <dbReference type="NCBI Taxonomy" id="1018"/>
    <lineage>
        <taxon>Bacteria</taxon>
        <taxon>Pseudomonadati</taxon>
        <taxon>Bacteroidota</taxon>
        <taxon>Flavobacteriia</taxon>
        <taxon>Flavobacteriales</taxon>
        <taxon>Flavobacteriaceae</taxon>
        <taxon>Capnocytophaga</taxon>
    </lineage>
</organism>
<evidence type="ECO:0000313" key="5">
    <source>
        <dbReference type="Proteomes" id="UP001163262"/>
    </source>
</evidence>
<feature type="compositionally biased region" description="Pro residues" evidence="1">
    <location>
        <begin position="28"/>
        <end position="57"/>
    </location>
</feature>
<evidence type="ECO:0000259" key="3">
    <source>
        <dbReference type="Pfam" id="PF14488"/>
    </source>
</evidence>
<dbReference type="Proteomes" id="UP001163262">
    <property type="component" value="Chromosome"/>
</dbReference>
<dbReference type="AlphaFoldDB" id="A0AA46W9D5"/>
<feature type="signal peptide" evidence="2">
    <location>
        <begin position="1"/>
        <end position="24"/>
    </location>
</feature>
<feature type="chain" id="PRO_5041297410" evidence="2">
    <location>
        <begin position="25"/>
        <end position="372"/>
    </location>
</feature>
<protein>
    <submittedName>
        <fullName evidence="4">DUF4434 domain-containing protein</fullName>
    </submittedName>
</protein>
<gene>
    <name evidence="4" type="ORF">OL231_07465</name>
</gene>
<dbReference type="InterPro" id="IPR027849">
    <property type="entry name" value="DUF4434"/>
</dbReference>
<dbReference type="EMBL" id="CP110230">
    <property type="protein sequence ID" value="UZD40022.1"/>
    <property type="molecule type" value="Genomic_DNA"/>
</dbReference>
<reference evidence="4" key="1">
    <citation type="submission" date="2022-10" db="EMBL/GenBank/DDBJ databases">
        <title>Complete genome sequence of Capnocytophaga ochracea KCOM 2812 isolated from actinomycosis lesion.</title>
        <authorList>
            <person name="Kook J.-K."/>
            <person name="Park S.-N."/>
            <person name="Lim Y.K."/>
        </authorList>
    </citation>
    <scope>NUCLEOTIDE SEQUENCE</scope>
    <source>
        <strain evidence="4">KCOM 28121</strain>
    </source>
</reference>
<feature type="region of interest" description="Disordered" evidence="1">
    <location>
        <begin position="19"/>
        <end position="60"/>
    </location>
</feature>
<dbReference type="PROSITE" id="PS51257">
    <property type="entry name" value="PROKAR_LIPOPROTEIN"/>
    <property type="match status" value="1"/>
</dbReference>
<proteinExistence type="predicted"/>